<dbReference type="InterPro" id="IPR002035">
    <property type="entry name" value="VWF_A"/>
</dbReference>
<dbReference type="PANTHER" id="PTHR24020">
    <property type="entry name" value="COLLAGEN ALPHA"/>
    <property type="match status" value="1"/>
</dbReference>
<sequence>MGHSGFLQALTVVLTLTLLPSTFCVVDKTLEDDANGEEAVDAVIAKIGSLFGKDYGFFKRLAYADTRFGTETISTRTFTGGIWYNTEKMFNVTKVSKTMDTMYGKIYQLFGTKWRGEISWDDLRKPLYSALALHLYLFEKDPSTEQKGFPQTIAEQANYREHNLRKDYRHARIPTGHEFVDLVTTFEEAKIRCNAKMDLVVVLDGSKSVGPENFQKSKDFVVKLFAQYSIETTRLGFIVYATGVKVLLPLGSGNTALQIQYYVQRANYPKTSTNTNGAIKVALDLFKAAKPRSGVPKILAVFTDGESNLGGLHDKGGVPAIQQARADGITTYAVGIGRDTKHSELMEIAQGQSGRVFSLQDFNALLQFFRNLHQQTCGESQQPSFGQVTGDTLKFNEHRLYRFKWGEVTRSFRITLKTTQGLIEVYHGRNRGLNRAWCDDQLWDGENYIEHPDLYKQQDNNVRRRRDDEIISEFNIDKAYEDYEEVPDE</sequence>
<dbReference type="SMART" id="SM00327">
    <property type="entry name" value="VWA"/>
    <property type="match status" value="1"/>
</dbReference>
<comment type="caution">
    <text evidence="3">The sequence shown here is derived from an EMBL/GenBank/DDBJ whole genome shotgun (WGS) entry which is preliminary data.</text>
</comment>
<dbReference type="InterPro" id="IPR050525">
    <property type="entry name" value="ECM_Assembly_Org"/>
</dbReference>
<dbReference type="OrthoDB" id="7773875at2759"/>
<dbReference type="Pfam" id="PF00092">
    <property type="entry name" value="VWA"/>
    <property type="match status" value="1"/>
</dbReference>
<evidence type="ECO:0000313" key="4">
    <source>
        <dbReference type="Proteomes" id="UP000708208"/>
    </source>
</evidence>
<dbReference type="PANTHER" id="PTHR24020:SF20">
    <property type="entry name" value="PH DOMAIN-CONTAINING PROTEIN"/>
    <property type="match status" value="1"/>
</dbReference>
<reference evidence="3" key="1">
    <citation type="submission" date="2021-06" db="EMBL/GenBank/DDBJ databases">
        <authorList>
            <person name="Hodson N. C."/>
            <person name="Mongue J. A."/>
            <person name="Jaron S. K."/>
        </authorList>
    </citation>
    <scope>NUCLEOTIDE SEQUENCE</scope>
</reference>
<gene>
    <name evidence="3" type="ORF">AFUS01_LOCUS5611</name>
</gene>
<feature type="domain" description="VWFA" evidence="2">
    <location>
        <begin position="198"/>
        <end position="372"/>
    </location>
</feature>
<dbReference type="EMBL" id="CAJVCH010035778">
    <property type="protein sequence ID" value="CAG7716082.1"/>
    <property type="molecule type" value="Genomic_DNA"/>
</dbReference>
<evidence type="ECO:0000313" key="3">
    <source>
        <dbReference type="EMBL" id="CAG7716082.1"/>
    </source>
</evidence>
<feature type="chain" id="PRO_5035201535" description="VWFA domain-containing protein" evidence="1">
    <location>
        <begin position="25"/>
        <end position="489"/>
    </location>
</feature>
<proteinExistence type="predicted"/>
<keyword evidence="4" id="KW-1185">Reference proteome</keyword>
<feature type="non-terminal residue" evidence="3">
    <location>
        <position position="489"/>
    </location>
</feature>
<dbReference type="CDD" id="cd01450">
    <property type="entry name" value="vWFA_subfamily_ECM"/>
    <property type="match status" value="1"/>
</dbReference>
<accession>A0A8J2JE05</accession>
<evidence type="ECO:0000256" key="1">
    <source>
        <dbReference type="SAM" id="SignalP"/>
    </source>
</evidence>
<organism evidence="3 4">
    <name type="scientific">Allacma fusca</name>
    <dbReference type="NCBI Taxonomy" id="39272"/>
    <lineage>
        <taxon>Eukaryota</taxon>
        <taxon>Metazoa</taxon>
        <taxon>Ecdysozoa</taxon>
        <taxon>Arthropoda</taxon>
        <taxon>Hexapoda</taxon>
        <taxon>Collembola</taxon>
        <taxon>Symphypleona</taxon>
        <taxon>Sminthuridae</taxon>
        <taxon>Allacma</taxon>
    </lineage>
</organism>
<dbReference type="AlphaFoldDB" id="A0A8J2JE05"/>
<evidence type="ECO:0000259" key="2">
    <source>
        <dbReference type="PROSITE" id="PS50234"/>
    </source>
</evidence>
<feature type="signal peptide" evidence="1">
    <location>
        <begin position="1"/>
        <end position="24"/>
    </location>
</feature>
<dbReference type="PROSITE" id="PS50234">
    <property type="entry name" value="VWFA"/>
    <property type="match status" value="1"/>
</dbReference>
<keyword evidence="1" id="KW-0732">Signal</keyword>
<protein>
    <recommendedName>
        <fullName evidence="2">VWFA domain-containing protein</fullName>
    </recommendedName>
</protein>
<dbReference type="Proteomes" id="UP000708208">
    <property type="component" value="Unassembled WGS sequence"/>
</dbReference>
<name>A0A8J2JE05_9HEXA</name>